<dbReference type="Proteomes" id="UP000016843">
    <property type="component" value="Unassembled WGS sequence"/>
</dbReference>
<protein>
    <submittedName>
        <fullName evidence="1">Uncharacterized protein</fullName>
    </submittedName>
</protein>
<organism evidence="1 2">
    <name type="scientific">Rhodonellum psychrophilum GCM71 = DSM 17998</name>
    <dbReference type="NCBI Taxonomy" id="1123057"/>
    <lineage>
        <taxon>Bacteria</taxon>
        <taxon>Pseudomonadati</taxon>
        <taxon>Bacteroidota</taxon>
        <taxon>Cytophagia</taxon>
        <taxon>Cytophagales</taxon>
        <taxon>Cytophagaceae</taxon>
        <taxon>Rhodonellum</taxon>
    </lineage>
</organism>
<reference evidence="1 2" key="1">
    <citation type="journal article" date="2013" name="Genome Announc.">
        <title>Draft Genome Sequence of the Psychrophilic and Alkaliphilic Rhodonellum psychrophilum Strain GCM71T.</title>
        <authorList>
            <person name="Hauptmann A.L."/>
            <person name="Glaring M.A."/>
            <person name="Hallin P.F."/>
            <person name="Prieme A."/>
            <person name="Stougaard P."/>
        </authorList>
    </citation>
    <scope>NUCLEOTIDE SEQUENCE [LARGE SCALE GENOMIC DNA]</scope>
    <source>
        <strain evidence="1 2">GCM71</strain>
    </source>
</reference>
<gene>
    <name evidence="1" type="ORF">P872_17370</name>
</gene>
<dbReference type="AlphaFoldDB" id="U5BZ35"/>
<sequence>MEWGSSIFNQKNKIPIQAQKTNQTYLNGFGWMLNKEEVN</sequence>
<name>U5BZ35_9BACT</name>
<evidence type="ECO:0000313" key="1">
    <source>
        <dbReference type="EMBL" id="ERM83118.1"/>
    </source>
</evidence>
<accession>U5BZ35</accession>
<keyword evidence="2" id="KW-1185">Reference proteome</keyword>
<comment type="caution">
    <text evidence="1">The sequence shown here is derived from an EMBL/GenBank/DDBJ whole genome shotgun (WGS) entry which is preliminary data.</text>
</comment>
<evidence type="ECO:0000313" key="2">
    <source>
        <dbReference type="Proteomes" id="UP000016843"/>
    </source>
</evidence>
<dbReference type="EMBL" id="AWXR01000017">
    <property type="protein sequence ID" value="ERM83118.1"/>
    <property type="molecule type" value="Genomic_DNA"/>
</dbReference>
<proteinExistence type="predicted"/>